<dbReference type="Pfam" id="PF11732">
    <property type="entry name" value="Thoc2"/>
    <property type="match status" value="1"/>
</dbReference>
<reference evidence="11" key="1">
    <citation type="journal article" date="2014" name="Proc. Natl. Acad. Sci. U.S.A.">
        <title>Extensive sampling of basidiomycete genomes demonstrates inadequacy of the white-rot/brown-rot paradigm for wood decay fungi.</title>
        <authorList>
            <person name="Riley R."/>
            <person name="Salamov A.A."/>
            <person name="Brown D.W."/>
            <person name="Nagy L.G."/>
            <person name="Floudas D."/>
            <person name="Held B.W."/>
            <person name="Levasseur A."/>
            <person name="Lombard V."/>
            <person name="Morin E."/>
            <person name="Otillar R."/>
            <person name="Lindquist E.A."/>
            <person name="Sun H."/>
            <person name="LaButti K.M."/>
            <person name="Schmutz J."/>
            <person name="Jabbour D."/>
            <person name="Luo H."/>
            <person name="Baker S.E."/>
            <person name="Pisabarro A.G."/>
            <person name="Walton J.D."/>
            <person name="Blanchette R.A."/>
            <person name="Henrissat B."/>
            <person name="Martin F."/>
            <person name="Cullen D."/>
            <person name="Hibbett D.S."/>
            <person name="Grigoriev I.V."/>
        </authorList>
    </citation>
    <scope>NUCLEOTIDE SEQUENCE [LARGE SCALE GENOMIC DNA]</scope>
    <source>
        <strain evidence="11">CBS 339.88</strain>
    </source>
</reference>
<dbReference type="EMBL" id="KL142432">
    <property type="protein sequence ID" value="KDR65812.1"/>
    <property type="molecule type" value="Genomic_DNA"/>
</dbReference>
<dbReference type="PANTHER" id="PTHR21597">
    <property type="entry name" value="THO2 PROTEIN"/>
    <property type="match status" value="1"/>
</dbReference>
<dbReference type="Proteomes" id="UP000027222">
    <property type="component" value="Unassembled WGS sequence"/>
</dbReference>
<evidence type="ECO:0000259" key="9">
    <source>
        <dbReference type="Pfam" id="PF16134"/>
    </source>
</evidence>
<dbReference type="InterPro" id="IPR021726">
    <property type="entry name" value="THO_THOC2_N"/>
</dbReference>
<proteinExistence type="inferred from homology"/>
<keyword evidence="6" id="KW-0472">Membrane</keyword>
<dbReference type="InterPro" id="IPR032302">
    <property type="entry name" value="THOC2_N"/>
</dbReference>
<evidence type="ECO:0000259" key="7">
    <source>
        <dbReference type="Pfam" id="PF11262"/>
    </source>
</evidence>
<feature type="domain" description="THO complex subunitTHOC2 C-terminal" evidence="7">
    <location>
        <begin position="956"/>
        <end position="1065"/>
    </location>
</feature>
<feature type="compositionally biased region" description="Basic and acidic residues" evidence="5">
    <location>
        <begin position="14"/>
        <end position="29"/>
    </location>
</feature>
<dbReference type="STRING" id="685588.A0A067S7D8"/>
<dbReference type="OrthoDB" id="29024at2759"/>
<evidence type="ECO:0000256" key="6">
    <source>
        <dbReference type="SAM" id="Phobius"/>
    </source>
</evidence>
<dbReference type="InterPro" id="IPR040007">
    <property type="entry name" value="Tho2"/>
</dbReference>
<comment type="subcellular location">
    <subcellularLocation>
        <location evidence="1">Nucleus</location>
    </subcellularLocation>
</comment>
<evidence type="ECO:0000313" key="10">
    <source>
        <dbReference type="EMBL" id="KDR65812.1"/>
    </source>
</evidence>
<dbReference type="GO" id="GO:0006406">
    <property type="term" value="P:mRNA export from nucleus"/>
    <property type="evidence" value="ECO:0007669"/>
    <property type="project" value="InterPro"/>
</dbReference>
<feature type="compositionally biased region" description="Acidic residues" evidence="5">
    <location>
        <begin position="1263"/>
        <end position="1314"/>
    </location>
</feature>
<feature type="transmembrane region" description="Helical" evidence="6">
    <location>
        <begin position="1065"/>
        <end position="1088"/>
    </location>
</feature>
<dbReference type="Pfam" id="PF16134">
    <property type="entry name" value="THOC2_N"/>
    <property type="match status" value="2"/>
</dbReference>
<evidence type="ECO:0000256" key="1">
    <source>
        <dbReference type="ARBA" id="ARBA00004123"/>
    </source>
</evidence>
<keyword evidence="11" id="KW-1185">Reference proteome</keyword>
<feature type="region of interest" description="Disordered" evidence="5">
    <location>
        <begin position="1235"/>
        <end position="1314"/>
    </location>
</feature>
<feature type="domain" description="THO complex subunitTHOC2 N-terminal" evidence="8">
    <location>
        <begin position="584"/>
        <end position="659"/>
    </location>
</feature>
<evidence type="ECO:0000256" key="4">
    <source>
        <dbReference type="ARBA" id="ARBA00023242"/>
    </source>
</evidence>
<dbReference type="Pfam" id="PF11262">
    <property type="entry name" value="Tho2"/>
    <property type="match status" value="1"/>
</dbReference>
<dbReference type="GO" id="GO:0006397">
    <property type="term" value="P:mRNA processing"/>
    <property type="evidence" value="ECO:0007669"/>
    <property type="project" value="InterPro"/>
</dbReference>
<keyword evidence="6" id="KW-0812">Transmembrane</keyword>
<feature type="compositionally biased region" description="Basic and acidic residues" evidence="5">
    <location>
        <begin position="981"/>
        <end position="993"/>
    </location>
</feature>
<name>A0A067S7D8_GALM3</name>
<evidence type="ECO:0000256" key="2">
    <source>
        <dbReference type="ARBA" id="ARBA00007857"/>
    </source>
</evidence>
<feature type="region of interest" description="Disordered" evidence="5">
    <location>
        <begin position="981"/>
        <end position="1012"/>
    </location>
</feature>
<feature type="domain" description="THO complex subunit 2 N-terminal" evidence="9">
    <location>
        <begin position="314"/>
        <end position="578"/>
    </location>
</feature>
<gene>
    <name evidence="10" type="ORF">GALMADRAFT_148396</name>
</gene>
<evidence type="ECO:0000256" key="5">
    <source>
        <dbReference type="SAM" id="MobiDB-lite"/>
    </source>
</evidence>
<dbReference type="GO" id="GO:0000445">
    <property type="term" value="C:THO complex part of transcription export complex"/>
    <property type="evidence" value="ECO:0007669"/>
    <property type="project" value="TreeGrafter"/>
</dbReference>
<keyword evidence="4" id="KW-0539">Nucleus</keyword>
<dbReference type="GO" id="GO:0003729">
    <property type="term" value="F:mRNA binding"/>
    <property type="evidence" value="ECO:0007669"/>
    <property type="project" value="TreeGrafter"/>
</dbReference>
<protein>
    <recommendedName>
        <fullName evidence="3">THO complex subunit 2</fullName>
    </recommendedName>
</protein>
<evidence type="ECO:0000256" key="3">
    <source>
        <dbReference type="ARBA" id="ARBA00019596"/>
    </source>
</evidence>
<organism evidence="10 11">
    <name type="scientific">Galerina marginata (strain CBS 339.88)</name>
    <dbReference type="NCBI Taxonomy" id="685588"/>
    <lineage>
        <taxon>Eukaryota</taxon>
        <taxon>Fungi</taxon>
        <taxon>Dikarya</taxon>
        <taxon>Basidiomycota</taxon>
        <taxon>Agaricomycotina</taxon>
        <taxon>Agaricomycetes</taxon>
        <taxon>Agaricomycetidae</taxon>
        <taxon>Agaricales</taxon>
        <taxon>Agaricineae</taxon>
        <taxon>Strophariaceae</taxon>
        <taxon>Galerina</taxon>
    </lineage>
</organism>
<dbReference type="PANTHER" id="PTHR21597:SF0">
    <property type="entry name" value="THO COMPLEX SUBUNIT 2"/>
    <property type="match status" value="1"/>
</dbReference>
<keyword evidence="6" id="KW-1133">Transmembrane helix</keyword>
<dbReference type="InterPro" id="IPR021418">
    <property type="entry name" value="THO_THOC2_C"/>
</dbReference>
<sequence length="1314" mass="146972">MVLQIALINTASKLHDADDGPTDRSEDCRMNNTQRDGPADSSEDCATATYSAILRTASTTIPPDRRLALNPRCVCQIPPQIVFRFAMLLALYICRLLREQLTSSLGPPHSPQTGRPTGAYSVIEERARPVGEGYQPYRLLRLGSQSSEDIILDVLSQHLTTHYSFFLALLSFFPWSGSYRRPLPVNEAMDVNPDISEMTYRGKNLDEVLTLAEAQIISPATKKSGGARVLAQVLGFKFSYYQSADVSEHTPRNLFHTAAILIWEGFIALEDLYPHLSPKDEDMDAFREEYLSDVRISGAKSSLLAMAAPPESGPSSSHNQKVGLLTSLLAVGALKPAIAIMSKFRRLVDANPEIADLTIRILKIAISALYDSKFSKERNPSFNRPKARYGPSGLVQPNPRKPVLTLWAPVPPGTNAIDFVFFFPDWADRIPICNSLDDLKDVVEPLLRFIGVQVSRDPFFLTKFVKLGRLYLQSLLVDPITKTGKLILDNDPKHPITTFWFTALRQYLLPSLSLVRGNAVFAVEVWAIIRLYSTSHRWRLYGEWRNTYQSYPELRIRAVQAERESKGILRRLSHNAIDSLSGAVAKMSHLNPCIFFTQAVNQVMADDNLADVVIQALKNVTNMGFDILVFIAVAALANPGKERVKDDGVNTSDWLQSLASFLGMLFRRYGADLSAVLQYIVHQLSNRQTTEIVVLRELIWKMAGIEPLPTLSESQMAAMAGGPALRTEALASAVRGARLDPSDIGLKGPQRLGKNLLESSSALPLLIQVAQQRQACVYNAPNAHLKSLAGLYDATHGVLLQYLEVLTSPSVISADDYATKVLPPFPELAQVYGICPPICMQIIRPVLNASLPTSALAMQEQERIANEEAEKRLKAALTAKREPGSAASRVASPAIGNSVPSDVPDPKAVAVGEPETAMEVDSVPSAILPKEDSPWLPELAAHFDDIKAIAPGGAYEVIGPGFYLTFWQLSTYDLMPPGSKYDEEGSKLRRQEDSQYIAADRSSDRSKRLTAATHRNRRDRYNMFVNILAQEFKEQTISRAFTIKRLAKLHRLKVKKTKANFKLKFLRYLFIILLVVMLACVTGLKLHFLGDYVCHRRLFGTTDSYSMQLGELAHRLVKRFYSLTNKKEAEKQISKKTRGNQKCTPRRPSYHFRLMQFTIKHFFFCSQNAGDLAKKDRLLGRLLERNFDGENAFSNDERNTVHLVNSTIFRLRTARINYTTYDMRRAYDLDLDDALHDHDDGNEDQGFEMPQEGQHGEHLGVDLEGDSEEEDSDDDEEDEDDDGDGDDDNNENDENGDDKQEEADDENDTGYEEF</sequence>
<feature type="domain" description="THO complex subunit 2 N-terminal" evidence="9">
    <location>
        <begin position="149"/>
        <end position="309"/>
    </location>
</feature>
<dbReference type="HOGENOM" id="CLU_260432_0_0_1"/>
<evidence type="ECO:0000313" key="11">
    <source>
        <dbReference type="Proteomes" id="UP000027222"/>
    </source>
</evidence>
<accession>A0A067S7D8</accession>
<feature type="region of interest" description="Disordered" evidence="5">
    <location>
        <begin position="14"/>
        <end position="43"/>
    </location>
</feature>
<comment type="similarity">
    <text evidence="2">Belongs to the THOC2 family.</text>
</comment>
<evidence type="ECO:0000259" key="8">
    <source>
        <dbReference type="Pfam" id="PF11732"/>
    </source>
</evidence>